<proteinExistence type="predicted"/>
<dbReference type="AlphaFoldDB" id="A0A4C1ZX86"/>
<sequence>MDLKSIETFHHLSSDHLPVLLRLGPFTGETTNKFKDHRLEKSVDRAEEVDTPSANRNDIVSNKDIDTARSSYQPHRDSGHELPKEGPKSKRRGLPARSRIDKS</sequence>
<feature type="compositionally biased region" description="Basic and acidic residues" evidence="1">
    <location>
        <begin position="32"/>
        <end position="48"/>
    </location>
</feature>
<dbReference type="OrthoDB" id="410155at2759"/>
<evidence type="ECO:0000256" key="1">
    <source>
        <dbReference type="SAM" id="MobiDB-lite"/>
    </source>
</evidence>
<reference evidence="2 3" key="1">
    <citation type="journal article" date="2019" name="Commun. Biol.">
        <title>The bagworm genome reveals a unique fibroin gene that provides high tensile strength.</title>
        <authorList>
            <person name="Kono N."/>
            <person name="Nakamura H."/>
            <person name="Ohtoshi R."/>
            <person name="Tomita M."/>
            <person name="Numata K."/>
            <person name="Arakawa K."/>
        </authorList>
    </citation>
    <scope>NUCLEOTIDE SEQUENCE [LARGE SCALE GENOMIC DNA]</scope>
</reference>
<feature type="compositionally biased region" description="Basic and acidic residues" evidence="1">
    <location>
        <begin position="74"/>
        <end position="88"/>
    </location>
</feature>
<accession>A0A4C1ZX86</accession>
<name>A0A4C1ZX86_EUMVA</name>
<gene>
    <name evidence="2" type="ORF">EVAR_47864_1</name>
</gene>
<dbReference type="EMBL" id="BGZK01002240">
    <property type="protein sequence ID" value="GBP92112.1"/>
    <property type="molecule type" value="Genomic_DNA"/>
</dbReference>
<organism evidence="2 3">
    <name type="scientific">Eumeta variegata</name>
    <name type="common">Bagworm moth</name>
    <name type="synonym">Eumeta japonica</name>
    <dbReference type="NCBI Taxonomy" id="151549"/>
    <lineage>
        <taxon>Eukaryota</taxon>
        <taxon>Metazoa</taxon>
        <taxon>Ecdysozoa</taxon>
        <taxon>Arthropoda</taxon>
        <taxon>Hexapoda</taxon>
        <taxon>Insecta</taxon>
        <taxon>Pterygota</taxon>
        <taxon>Neoptera</taxon>
        <taxon>Endopterygota</taxon>
        <taxon>Lepidoptera</taxon>
        <taxon>Glossata</taxon>
        <taxon>Ditrysia</taxon>
        <taxon>Tineoidea</taxon>
        <taxon>Psychidae</taxon>
        <taxon>Oiketicinae</taxon>
        <taxon>Eumeta</taxon>
    </lineage>
</organism>
<evidence type="ECO:0000313" key="3">
    <source>
        <dbReference type="Proteomes" id="UP000299102"/>
    </source>
</evidence>
<protein>
    <submittedName>
        <fullName evidence="2">Uncharacterized protein</fullName>
    </submittedName>
</protein>
<dbReference type="Proteomes" id="UP000299102">
    <property type="component" value="Unassembled WGS sequence"/>
</dbReference>
<keyword evidence="3" id="KW-1185">Reference proteome</keyword>
<evidence type="ECO:0000313" key="2">
    <source>
        <dbReference type="EMBL" id="GBP92112.1"/>
    </source>
</evidence>
<comment type="caution">
    <text evidence="2">The sequence shown here is derived from an EMBL/GenBank/DDBJ whole genome shotgun (WGS) entry which is preliminary data.</text>
</comment>
<feature type="region of interest" description="Disordered" evidence="1">
    <location>
        <begin position="26"/>
        <end position="103"/>
    </location>
</feature>